<feature type="transmembrane region" description="Helical" evidence="1">
    <location>
        <begin position="79"/>
        <end position="111"/>
    </location>
</feature>
<dbReference type="Pfam" id="PF07331">
    <property type="entry name" value="TctB"/>
    <property type="match status" value="1"/>
</dbReference>
<evidence type="ECO:0000259" key="2">
    <source>
        <dbReference type="Pfam" id="PF07331"/>
    </source>
</evidence>
<name>A0A3S0YM77_9GAMM</name>
<evidence type="ECO:0000313" key="3">
    <source>
        <dbReference type="EMBL" id="RUR33794.1"/>
    </source>
</evidence>
<feature type="transmembrane region" description="Helical" evidence="1">
    <location>
        <begin position="38"/>
        <end position="58"/>
    </location>
</feature>
<evidence type="ECO:0000313" key="4">
    <source>
        <dbReference type="Proteomes" id="UP000287023"/>
    </source>
</evidence>
<reference evidence="3 4" key="1">
    <citation type="submission" date="2018-12" db="EMBL/GenBank/DDBJ databases">
        <title>three novel Halomonas strain isolated from plants.</title>
        <authorList>
            <person name="Sun C."/>
        </authorList>
    </citation>
    <scope>NUCLEOTIDE SEQUENCE [LARGE SCALE GENOMIC DNA]</scope>
    <source>
        <strain evidence="3 4">JCM 18142</strain>
    </source>
</reference>
<keyword evidence="1" id="KW-0472">Membrane</keyword>
<keyword evidence="1" id="KW-1133">Transmembrane helix</keyword>
<organism evidence="3 4">
    <name type="scientific">Vreelandella nanhaiensis</name>
    <dbReference type="NCBI Taxonomy" id="1258546"/>
    <lineage>
        <taxon>Bacteria</taxon>
        <taxon>Pseudomonadati</taxon>
        <taxon>Pseudomonadota</taxon>
        <taxon>Gammaproteobacteria</taxon>
        <taxon>Oceanospirillales</taxon>
        <taxon>Halomonadaceae</taxon>
        <taxon>Vreelandella</taxon>
    </lineage>
</organism>
<comment type="caution">
    <text evidence="3">The sequence shown here is derived from an EMBL/GenBank/DDBJ whole genome shotgun (WGS) entry which is preliminary data.</text>
</comment>
<protein>
    <submittedName>
        <fullName evidence="3">Tripartite tricarboxylate transporter TctB family protein</fullName>
    </submittedName>
</protein>
<feature type="transmembrane region" description="Helical" evidence="1">
    <location>
        <begin position="117"/>
        <end position="135"/>
    </location>
</feature>
<gene>
    <name evidence="3" type="ORF">ELY38_05040</name>
</gene>
<dbReference type="AlphaFoldDB" id="A0A3S0YM77"/>
<sequence length="150" mass="16531">MPAQKRDYGDFLVLIGLASFTLWYLLDAISVSAQPQNLLLILPLSVIVLFIIAIELVLRLKQGTLFSISADEEPLHHTLPVVVLFGAYVLSLDTLGFDVATVMFIALFLILKGERNWLAVVGFSAAFGLAVAFFFSQMLPYPMTLLLLPS</sequence>
<keyword evidence="1" id="KW-0812">Transmembrane</keyword>
<evidence type="ECO:0000256" key="1">
    <source>
        <dbReference type="SAM" id="Phobius"/>
    </source>
</evidence>
<accession>A0A3S0YM77</accession>
<keyword evidence="4" id="KW-1185">Reference proteome</keyword>
<dbReference type="RefSeq" id="WP_127060405.1">
    <property type="nucleotide sequence ID" value="NZ_RZHF01000005.1"/>
</dbReference>
<feature type="transmembrane region" description="Helical" evidence="1">
    <location>
        <begin position="7"/>
        <end position="26"/>
    </location>
</feature>
<dbReference type="Proteomes" id="UP000287023">
    <property type="component" value="Unassembled WGS sequence"/>
</dbReference>
<dbReference type="InterPro" id="IPR009936">
    <property type="entry name" value="DUF1468"/>
</dbReference>
<dbReference type="EMBL" id="RZHF01000005">
    <property type="protein sequence ID" value="RUR33794.1"/>
    <property type="molecule type" value="Genomic_DNA"/>
</dbReference>
<feature type="domain" description="DUF1468" evidence="2">
    <location>
        <begin position="12"/>
        <end position="142"/>
    </location>
</feature>
<proteinExistence type="predicted"/>
<dbReference type="OrthoDB" id="5876685at2"/>